<keyword evidence="2" id="KW-1185">Reference proteome</keyword>
<dbReference type="OrthoDB" id="574249at2"/>
<reference evidence="1 2" key="2">
    <citation type="submission" date="2018-03" db="EMBL/GenBank/DDBJ databases">
        <title>The ancient ancestry and fast evolution of plastids.</title>
        <authorList>
            <person name="Moore K.R."/>
            <person name="Magnabosco C."/>
            <person name="Momper L."/>
            <person name="Gold D.A."/>
            <person name="Bosak T."/>
            <person name="Fournier G.P."/>
        </authorList>
    </citation>
    <scope>NUCLEOTIDE SEQUENCE [LARGE SCALE GENOMIC DNA]</scope>
    <source>
        <strain evidence="1 2">CCAP 1448/3</strain>
    </source>
</reference>
<reference evidence="1 2" key="1">
    <citation type="submission" date="2018-02" db="EMBL/GenBank/DDBJ databases">
        <authorList>
            <person name="Cohen D.B."/>
            <person name="Kent A.D."/>
        </authorList>
    </citation>
    <scope>NUCLEOTIDE SEQUENCE [LARGE SCALE GENOMIC DNA]</scope>
    <source>
        <strain evidence="1 2">CCAP 1448/3</strain>
    </source>
</reference>
<gene>
    <name evidence="1" type="ORF">C7B64_14690</name>
</gene>
<organism evidence="1 2">
    <name type="scientific">Merismopedia glauca CCAP 1448/3</name>
    <dbReference type="NCBI Taxonomy" id="1296344"/>
    <lineage>
        <taxon>Bacteria</taxon>
        <taxon>Bacillati</taxon>
        <taxon>Cyanobacteriota</taxon>
        <taxon>Cyanophyceae</taxon>
        <taxon>Synechococcales</taxon>
        <taxon>Merismopediaceae</taxon>
        <taxon>Merismopedia</taxon>
    </lineage>
</organism>
<dbReference type="Proteomes" id="UP000238762">
    <property type="component" value="Unassembled WGS sequence"/>
</dbReference>
<evidence type="ECO:0000313" key="2">
    <source>
        <dbReference type="Proteomes" id="UP000238762"/>
    </source>
</evidence>
<comment type="caution">
    <text evidence="1">The sequence shown here is derived from an EMBL/GenBank/DDBJ whole genome shotgun (WGS) entry which is preliminary data.</text>
</comment>
<evidence type="ECO:0000313" key="1">
    <source>
        <dbReference type="EMBL" id="PSB02140.1"/>
    </source>
</evidence>
<dbReference type="EMBL" id="PVWJ01000072">
    <property type="protein sequence ID" value="PSB02140.1"/>
    <property type="molecule type" value="Genomic_DNA"/>
</dbReference>
<name>A0A2T1C1I9_9CYAN</name>
<accession>A0A2T1C1I9</accession>
<protein>
    <submittedName>
        <fullName evidence="1">Uncharacterized protein</fullName>
    </submittedName>
</protein>
<proteinExistence type="predicted"/>
<dbReference type="InterPro" id="IPR054053">
    <property type="entry name" value="DUF6887"/>
</dbReference>
<dbReference type="AlphaFoldDB" id="A0A2T1C1I9"/>
<sequence>MMQPNFLAMSKKELRNYVLNHRDDEAAFQAYMDRLHAQENRIKHSAVDSWDELENYPELAQKLQRESSQQS</sequence>
<dbReference type="Pfam" id="PF21826">
    <property type="entry name" value="DUF6887"/>
    <property type="match status" value="1"/>
</dbReference>